<evidence type="ECO:0000256" key="2">
    <source>
        <dbReference type="ARBA" id="ARBA00023125"/>
    </source>
</evidence>
<name>A0A829R5K4_LISGR</name>
<gene>
    <name evidence="5" type="ORF">LMUR_13159</name>
</gene>
<dbReference type="PANTHER" id="PTHR30154">
    <property type="entry name" value="LEUCINE-RESPONSIVE REGULATORY PROTEIN"/>
    <property type="match status" value="1"/>
</dbReference>
<dbReference type="InterPro" id="IPR036388">
    <property type="entry name" value="WH-like_DNA-bd_sf"/>
</dbReference>
<dbReference type="SUPFAM" id="SSF46785">
    <property type="entry name" value="Winged helix' DNA-binding domain"/>
    <property type="match status" value="1"/>
</dbReference>
<evidence type="ECO:0000313" key="6">
    <source>
        <dbReference type="Proteomes" id="UP000019251"/>
    </source>
</evidence>
<dbReference type="Gene3D" id="3.30.70.920">
    <property type="match status" value="1"/>
</dbReference>
<dbReference type="InterPro" id="IPR019887">
    <property type="entry name" value="Tscrpt_reg_AsnC/Lrp_C"/>
</dbReference>
<evidence type="ECO:0000313" key="5">
    <source>
        <dbReference type="EMBL" id="EUJ26400.1"/>
    </source>
</evidence>
<evidence type="ECO:0000256" key="1">
    <source>
        <dbReference type="ARBA" id="ARBA00023015"/>
    </source>
</evidence>
<dbReference type="InterPro" id="IPR019888">
    <property type="entry name" value="Tscrpt_reg_AsnC-like"/>
</dbReference>
<dbReference type="GO" id="GO:0043200">
    <property type="term" value="P:response to amino acid"/>
    <property type="evidence" value="ECO:0007669"/>
    <property type="project" value="TreeGrafter"/>
</dbReference>
<dbReference type="PROSITE" id="PS50956">
    <property type="entry name" value="HTH_ASNC_2"/>
    <property type="match status" value="1"/>
</dbReference>
<dbReference type="InterPro" id="IPR036390">
    <property type="entry name" value="WH_DNA-bd_sf"/>
</dbReference>
<dbReference type="InterPro" id="IPR000485">
    <property type="entry name" value="AsnC-type_HTH_dom"/>
</dbReference>
<dbReference type="RefSeq" id="WP_077912834.1">
    <property type="nucleotide sequence ID" value="NZ_AODG01000017.1"/>
</dbReference>
<evidence type="ECO:0000259" key="4">
    <source>
        <dbReference type="PROSITE" id="PS50956"/>
    </source>
</evidence>
<dbReference type="Pfam" id="PF13412">
    <property type="entry name" value="HTH_24"/>
    <property type="match status" value="1"/>
</dbReference>
<proteinExistence type="predicted"/>
<organism evidence="5 6">
    <name type="scientific">Listeria grayi FSL F6-1183</name>
    <dbReference type="NCBI Taxonomy" id="1265827"/>
    <lineage>
        <taxon>Bacteria</taxon>
        <taxon>Bacillati</taxon>
        <taxon>Bacillota</taxon>
        <taxon>Bacilli</taxon>
        <taxon>Bacillales</taxon>
        <taxon>Listeriaceae</taxon>
        <taxon>Listeria</taxon>
    </lineage>
</organism>
<keyword evidence="1" id="KW-0805">Transcription regulation</keyword>
<reference evidence="5 6" key="1">
    <citation type="submission" date="2012-12" db="EMBL/GenBank/DDBJ databases">
        <title>Novel taxa of Listeriaceae from agricultural environments in the United States.</title>
        <authorList>
            <person name="den Bakker H.C."/>
            <person name="Allred A."/>
            <person name="Warchocki S."/>
            <person name="Wright E.M."/>
            <person name="Burrell A."/>
            <person name="Nightingale K.K."/>
            <person name="Kephart D."/>
            <person name="Wiedmann M."/>
        </authorList>
    </citation>
    <scope>NUCLEOTIDE SEQUENCE [LARGE SCALE GENOMIC DNA]</scope>
    <source>
        <strain evidence="5 6">FSL F6-1183</strain>
    </source>
</reference>
<evidence type="ECO:0000256" key="3">
    <source>
        <dbReference type="ARBA" id="ARBA00023163"/>
    </source>
</evidence>
<dbReference type="AlphaFoldDB" id="A0A829R5K4"/>
<feature type="domain" description="HTH asnC-type" evidence="4">
    <location>
        <begin position="3"/>
        <end position="64"/>
    </location>
</feature>
<dbReference type="PANTHER" id="PTHR30154:SF53">
    <property type="entry name" value="HTH-TYPE TRANSCRIPTIONAL REGULATOR LRPC"/>
    <property type="match status" value="1"/>
</dbReference>
<comment type="caution">
    <text evidence="5">The sequence shown here is derived from an EMBL/GenBank/DDBJ whole genome shotgun (WGS) entry which is preliminary data.</text>
</comment>
<dbReference type="SMART" id="SM00344">
    <property type="entry name" value="HTH_ASNC"/>
    <property type="match status" value="1"/>
</dbReference>
<dbReference type="InterPro" id="IPR011008">
    <property type="entry name" value="Dimeric_a/b-barrel"/>
</dbReference>
<dbReference type="PRINTS" id="PR00033">
    <property type="entry name" value="HTHASNC"/>
</dbReference>
<protein>
    <submittedName>
        <fullName evidence="5">AsnC family transcriptional regulator</fullName>
    </submittedName>
</protein>
<keyword evidence="3" id="KW-0804">Transcription</keyword>
<dbReference type="Gene3D" id="1.10.10.10">
    <property type="entry name" value="Winged helix-like DNA-binding domain superfamily/Winged helix DNA-binding domain"/>
    <property type="match status" value="1"/>
</dbReference>
<dbReference type="EMBL" id="AODG01000017">
    <property type="protein sequence ID" value="EUJ26400.1"/>
    <property type="molecule type" value="Genomic_DNA"/>
</dbReference>
<sequence>MKMDEIDKKILQLLQHNSRISIKEMSKQISLSEPSVKTRMDRLIENGVIEKFTIQINEAKLGLTIPYIIKISNIQVTIHELVEVLKSYPNITEAHAVTGGENYIVKGRAQDIAEIDRLLNQLMPYGTINTSIILESPIEREIRIE</sequence>
<dbReference type="Pfam" id="PF01037">
    <property type="entry name" value="AsnC_trans_reg"/>
    <property type="match status" value="1"/>
</dbReference>
<dbReference type="GO" id="GO:0043565">
    <property type="term" value="F:sequence-specific DNA binding"/>
    <property type="evidence" value="ECO:0007669"/>
    <property type="project" value="InterPro"/>
</dbReference>
<keyword evidence="2" id="KW-0238">DNA-binding</keyword>
<accession>A0A829R5K4</accession>
<dbReference type="SUPFAM" id="SSF54909">
    <property type="entry name" value="Dimeric alpha+beta barrel"/>
    <property type="match status" value="1"/>
</dbReference>
<dbReference type="Proteomes" id="UP000019251">
    <property type="component" value="Unassembled WGS sequence"/>
</dbReference>
<dbReference type="GO" id="GO:0005829">
    <property type="term" value="C:cytosol"/>
    <property type="evidence" value="ECO:0007669"/>
    <property type="project" value="TreeGrafter"/>
</dbReference>